<keyword evidence="7 10" id="KW-0472">Membrane</keyword>
<evidence type="ECO:0000256" key="3">
    <source>
        <dbReference type="ARBA" id="ARBA00022606"/>
    </source>
</evidence>
<evidence type="ECO:0000256" key="5">
    <source>
        <dbReference type="ARBA" id="ARBA00022725"/>
    </source>
</evidence>
<sequence length="94" mass="10710">MLFSYCSGGAYLTTQCQSIGDAVFMSNWWMQTQSKLCKNLLLVICRSQKMDRLTAGKMFDLNLKTFAGVIKTAFSFFMVIQAVYVKSLQNKQLK</sequence>
<keyword evidence="5" id="KW-0552">Olfaction</keyword>
<keyword evidence="6 10" id="KW-1133">Transmembrane helix</keyword>
<dbReference type="AlphaFoldDB" id="A0A8K0CV76"/>
<evidence type="ECO:0000256" key="1">
    <source>
        <dbReference type="ARBA" id="ARBA00004651"/>
    </source>
</evidence>
<dbReference type="Proteomes" id="UP000801492">
    <property type="component" value="Unassembled WGS sequence"/>
</dbReference>
<evidence type="ECO:0000313" key="11">
    <source>
        <dbReference type="EMBL" id="KAF2893119.1"/>
    </source>
</evidence>
<keyword evidence="12" id="KW-1185">Reference proteome</keyword>
<evidence type="ECO:0000256" key="7">
    <source>
        <dbReference type="ARBA" id="ARBA00023136"/>
    </source>
</evidence>
<evidence type="ECO:0000313" key="12">
    <source>
        <dbReference type="Proteomes" id="UP000801492"/>
    </source>
</evidence>
<keyword evidence="2" id="KW-1003">Cell membrane</keyword>
<feature type="transmembrane region" description="Helical" evidence="10">
    <location>
        <begin position="66"/>
        <end position="85"/>
    </location>
</feature>
<dbReference type="GO" id="GO:0004984">
    <property type="term" value="F:olfactory receptor activity"/>
    <property type="evidence" value="ECO:0007669"/>
    <property type="project" value="InterPro"/>
</dbReference>
<reference evidence="11" key="1">
    <citation type="submission" date="2019-08" db="EMBL/GenBank/DDBJ databases">
        <title>The genome of the North American firefly Photinus pyralis.</title>
        <authorList>
            <consortium name="Photinus pyralis genome working group"/>
            <person name="Fallon T.R."/>
            <person name="Sander Lower S.E."/>
            <person name="Weng J.-K."/>
        </authorList>
    </citation>
    <scope>NUCLEOTIDE SEQUENCE</scope>
    <source>
        <strain evidence="11">TRF0915ILg1</strain>
        <tissue evidence="11">Whole body</tissue>
    </source>
</reference>
<evidence type="ECO:0000256" key="4">
    <source>
        <dbReference type="ARBA" id="ARBA00022692"/>
    </source>
</evidence>
<dbReference type="PANTHER" id="PTHR21137:SF35">
    <property type="entry name" value="ODORANT RECEPTOR 19A-RELATED"/>
    <property type="match status" value="1"/>
</dbReference>
<dbReference type="GO" id="GO:0007165">
    <property type="term" value="P:signal transduction"/>
    <property type="evidence" value="ECO:0007669"/>
    <property type="project" value="UniProtKB-KW"/>
</dbReference>
<dbReference type="EMBL" id="VTPC01008244">
    <property type="protein sequence ID" value="KAF2893119.1"/>
    <property type="molecule type" value="Genomic_DNA"/>
</dbReference>
<dbReference type="InterPro" id="IPR004117">
    <property type="entry name" value="7tm6_olfct_rcpt"/>
</dbReference>
<name>A0A8K0CV76_IGNLU</name>
<gene>
    <name evidence="11" type="ORF">ILUMI_13057</name>
</gene>
<proteinExistence type="predicted"/>
<dbReference type="Pfam" id="PF02949">
    <property type="entry name" value="7tm_6"/>
    <property type="match status" value="1"/>
</dbReference>
<comment type="caution">
    <text evidence="11">The sequence shown here is derived from an EMBL/GenBank/DDBJ whole genome shotgun (WGS) entry which is preliminary data.</text>
</comment>
<keyword evidence="4 10" id="KW-0812">Transmembrane</keyword>
<organism evidence="11 12">
    <name type="scientific">Ignelater luminosus</name>
    <name type="common">Cucubano</name>
    <name type="synonym">Pyrophorus luminosus</name>
    <dbReference type="NCBI Taxonomy" id="2038154"/>
    <lineage>
        <taxon>Eukaryota</taxon>
        <taxon>Metazoa</taxon>
        <taxon>Ecdysozoa</taxon>
        <taxon>Arthropoda</taxon>
        <taxon>Hexapoda</taxon>
        <taxon>Insecta</taxon>
        <taxon>Pterygota</taxon>
        <taxon>Neoptera</taxon>
        <taxon>Endopterygota</taxon>
        <taxon>Coleoptera</taxon>
        <taxon>Polyphaga</taxon>
        <taxon>Elateriformia</taxon>
        <taxon>Elateroidea</taxon>
        <taxon>Elateridae</taxon>
        <taxon>Agrypninae</taxon>
        <taxon>Pyrophorini</taxon>
        <taxon>Ignelater</taxon>
    </lineage>
</organism>
<keyword evidence="8" id="KW-0675">Receptor</keyword>
<dbReference type="PANTHER" id="PTHR21137">
    <property type="entry name" value="ODORANT RECEPTOR"/>
    <property type="match status" value="1"/>
</dbReference>
<evidence type="ECO:0000256" key="6">
    <source>
        <dbReference type="ARBA" id="ARBA00022989"/>
    </source>
</evidence>
<accession>A0A8K0CV76</accession>
<dbReference type="OrthoDB" id="6614360at2759"/>
<comment type="subcellular location">
    <subcellularLocation>
        <location evidence="1">Cell membrane</location>
        <topology evidence="1">Multi-pass membrane protein</topology>
    </subcellularLocation>
</comment>
<keyword evidence="9" id="KW-0807">Transducer</keyword>
<dbReference type="GO" id="GO:0005886">
    <property type="term" value="C:plasma membrane"/>
    <property type="evidence" value="ECO:0007669"/>
    <property type="project" value="UniProtKB-SubCell"/>
</dbReference>
<evidence type="ECO:0000256" key="10">
    <source>
        <dbReference type="SAM" id="Phobius"/>
    </source>
</evidence>
<evidence type="ECO:0000256" key="9">
    <source>
        <dbReference type="ARBA" id="ARBA00023224"/>
    </source>
</evidence>
<dbReference type="GO" id="GO:0005549">
    <property type="term" value="F:odorant binding"/>
    <property type="evidence" value="ECO:0007669"/>
    <property type="project" value="InterPro"/>
</dbReference>
<evidence type="ECO:0000256" key="8">
    <source>
        <dbReference type="ARBA" id="ARBA00023170"/>
    </source>
</evidence>
<protein>
    <submittedName>
        <fullName evidence="11">Uncharacterized protein</fullName>
    </submittedName>
</protein>
<evidence type="ECO:0000256" key="2">
    <source>
        <dbReference type="ARBA" id="ARBA00022475"/>
    </source>
</evidence>
<keyword evidence="3" id="KW-0716">Sensory transduction</keyword>